<feature type="domain" description="AAA+ ATPase" evidence="1">
    <location>
        <begin position="23"/>
        <end position="274"/>
    </location>
</feature>
<dbReference type="Gene3D" id="3.40.50.300">
    <property type="entry name" value="P-loop containing nucleotide triphosphate hydrolases"/>
    <property type="match status" value="1"/>
</dbReference>
<dbReference type="GO" id="GO:0005524">
    <property type="term" value="F:ATP binding"/>
    <property type="evidence" value="ECO:0007669"/>
    <property type="project" value="InterPro"/>
</dbReference>
<dbReference type="InterPro" id="IPR027417">
    <property type="entry name" value="P-loop_NTPase"/>
</dbReference>
<dbReference type="AlphaFoldDB" id="A0AAE3A699"/>
<dbReference type="GO" id="GO:0016887">
    <property type="term" value="F:ATP hydrolysis activity"/>
    <property type="evidence" value="ECO:0007669"/>
    <property type="project" value="InterPro"/>
</dbReference>
<dbReference type="Pfam" id="PF13476">
    <property type="entry name" value="AAA_23"/>
    <property type="match status" value="1"/>
</dbReference>
<dbReference type="RefSeq" id="WP_227733989.1">
    <property type="nucleotide sequence ID" value="NZ_JAJEPV010000070.1"/>
</dbReference>
<dbReference type="SMART" id="SM00382">
    <property type="entry name" value="AAA"/>
    <property type="match status" value="1"/>
</dbReference>
<dbReference type="InterPro" id="IPR038729">
    <property type="entry name" value="Rad50/SbcC_AAA"/>
</dbReference>
<dbReference type="PANTHER" id="PTHR43581">
    <property type="entry name" value="ATP/GTP PHOSPHATASE"/>
    <property type="match status" value="1"/>
</dbReference>
<dbReference type="InterPro" id="IPR051396">
    <property type="entry name" value="Bact_Antivir_Def_Nuclease"/>
</dbReference>
<name>A0AAE3A699_9FIRM</name>
<dbReference type="EMBL" id="JAJEPV010000070">
    <property type="protein sequence ID" value="MCC2121281.1"/>
    <property type="molecule type" value="Genomic_DNA"/>
</dbReference>
<dbReference type="SUPFAM" id="SSF52540">
    <property type="entry name" value="P-loop containing nucleoside triphosphate hydrolases"/>
    <property type="match status" value="1"/>
</dbReference>
<accession>A0AAE3A699</accession>
<reference evidence="2 3" key="1">
    <citation type="submission" date="2021-10" db="EMBL/GenBank/DDBJ databases">
        <title>Anaerobic single-cell dispensing facilitates the cultivation of human gut bacteria.</title>
        <authorList>
            <person name="Afrizal A."/>
        </authorList>
    </citation>
    <scope>NUCLEOTIDE SEQUENCE [LARGE SCALE GENOMIC DNA]</scope>
    <source>
        <strain evidence="2 3">CLA-AA-H273</strain>
    </source>
</reference>
<evidence type="ECO:0000313" key="2">
    <source>
        <dbReference type="EMBL" id="MCC2121281.1"/>
    </source>
</evidence>
<organism evidence="2 3">
    <name type="scientific">Waltera acetigignens</name>
    <dbReference type="NCBI Taxonomy" id="2981769"/>
    <lineage>
        <taxon>Bacteria</taxon>
        <taxon>Bacillati</taxon>
        <taxon>Bacillota</taxon>
        <taxon>Clostridia</taxon>
        <taxon>Lachnospirales</taxon>
        <taxon>Lachnospiraceae</taxon>
        <taxon>Waltera</taxon>
    </lineage>
</organism>
<comment type="caution">
    <text evidence="2">The sequence shown here is derived from an EMBL/GenBank/DDBJ whole genome shotgun (WGS) entry which is preliminary data.</text>
</comment>
<dbReference type="GO" id="GO:0006302">
    <property type="term" value="P:double-strand break repair"/>
    <property type="evidence" value="ECO:0007669"/>
    <property type="project" value="InterPro"/>
</dbReference>
<evidence type="ECO:0000259" key="1">
    <source>
        <dbReference type="SMART" id="SM00382"/>
    </source>
</evidence>
<gene>
    <name evidence="2" type="ORF">LKD75_17130</name>
</gene>
<dbReference type="Pfam" id="PF13304">
    <property type="entry name" value="AAA_21"/>
    <property type="match status" value="1"/>
</dbReference>
<sequence length="494" mass="56873">MELVMKIKNIKGINEFDFSFPLDKGIYAITGENGSGKSTLISCASTVFYSMPMYEHFGRPKDAVIEFDINGATRSWHYDGKKWEQENSDKKMKINGFYEESIIFGNRFKDTKMSVINLLDSFTEKDTYPAREFVVNNLGLILHNNVNYYKELFVVKKSAAEQKGLSRATYFYKTAKGEFVSQPRMSTGENLLLSILNSLEILRKKRLEHNDGRPCIVFLDEIELALHSSALRRLILFLKEVADEINLSIFFSTHSLELLREIKAQNIYYLTKMFDGSIVVTNPCYPAYATRNLYGDDGYGNDMVVLVEDDLAKLIIEKIMVSKNIARSIRIKILPTGGWTNTITMAYDVTSSNLLHRGTKLAVVLDRDIKGSVPEFISNHKQYSGIKIDFLPIASLEKYLKSHLVDKVDNQLFVMLDTYLFQKRPLNEIIREYVRTNTKDDSDGKAFYGFLLNEIKSMRKDREDIVDIVVRYILENEEEKINELSSYLVKKIDE</sequence>
<dbReference type="InterPro" id="IPR003959">
    <property type="entry name" value="ATPase_AAA_core"/>
</dbReference>
<proteinExistence type="predicted"/>
<evidence type="ECO:0000313" key="3">
    <source>
        <dbReference type="Proteomes" id="UP001197795"/>
    </source>
</evidence>
<keyword evidence="3" id="KW-1185">Reference proteome</keyword>
<dbReference type="Proteomes" id="UP001197795">
    <property type="component" value="Unassembled WGS sequence"/>
</dbReference>
<dbReference type="InterPro" id="IPR003593">
    <property type="entry name" value="AAA+_ATPase"/>
</dbReference>
<dbReference type="PANTHER" id="PTHR43581:SF2">
    <property type="entry name" value="EXCINUCLEASE ATPASE SUBUNIT"/>
    <property type="match status" value="1"/>
</dbReference>
<protein>
    <submittedName>
        <fullName evidence="2">AAA family ATPase</fullName>
    </submittedName>
</protein>